<evidence type="ECO:0000259" key="5">
    <source>
        <dbReference type="PROSITE" id="PS51296"/>
    </source>
</evidence>
<reference evidence="9 10" key="1">
    <citation type="submission" date="2018-08" db="EMBL/GenBank/DDBJ databases">
        <title>A genome reference for cultivated species of the human gut microbiota.</title>
        <authorList>
            <person name="Zou Y."/>
            <person name="Xue W."/>
            <person name="Luo G."/>
        </authorList>
    </citation>
    <scope>NUCLEOTIDE SEQUENCE [LARGE SCALE GENOMIC DNA]</scope>
    <source>
        <strain evidence="7 9">AF14-6AC</strain>
        <strain evidence="6 10">AF16-14</strain>
        <strain evidence="8 11">OF03-11</strain>
    </source>
</reference>
<dbReference type="AlphaFoldDB" id="A0A412TYI2"/>
<dbReference type="InterPro" id="IPR036922">
    <property type="entry name" value="Rieske_2Fe-2S_sf"/>
</dbReference>
<dbReference type="PROSITE" id="PS51296">
    <property type="entry name" value="RIESKE"/>
    <property type="match status" value="1"/>
</dbReference>
<feature type="domain" description="Rieske" evidence="5">
    <location>
        <begin position="58"/>
        <end position="157"/>
    </location>
</feature>
<dbReference type="GeneID" id="61273965"/>
<proteinExistence type="predicted"/>
<dbReference type="Gene3D" id="2.102.10.10">
    <property type="entry name" value="Rieske [2Fe-2S] iron-sulphur domain"/>
    <property type="match status" value="1"/>
</dbReference>
<keyword evidence="3" id="KW-0408">Iron</keyword>
<evidence type="ECO:0000313" key="7">
    <source>
        <dbReference type="EMBL" id="RGV27132.1"/>
    </source>
</evidence>
<evidence type="ECO:0000256" key="1">
    <source>
        <dbReference type="ARBA" id="ARBA00022714"/>
    </source>
</evidence>
<dbReference type="Proteomes" id="UP000284434">
    <property type="component" value="Unassembled WGS sequence"/>
</dbReference>
<dbReference type="Proteomes" id="UP000284243">
    <property type="component" value="Unassembled WGS sequence"/>
</dbReference>
<evidence type="ECO:0000313" key="9">
    <source>
        <dbReference type="Proteomes" id="UP000283426"/>
    </source>
</evidence>
<evidence type="ECO:0000256" key="4">
    <source>
        <dbReference type="ARBA" id="ARBA00023014"/>
    </source>
</evidence>
<name>A0A412TYI2_9BACT</name>
<accession>A0A412TYI2</accession>
<dbReference type="GO" id="GO:0046872">
    <property type="term" value="F:metal ion binding"/>
    <property type="evidence" value="ECO:0007669"/>
    <property type="project" value="UniProtKB-KW"/>
</dbReference>
<dbReference type="RefSeq" id="WP_013611046.1">
    <property type="nucleotide sequence ID" value="NZ_CABJFF010000006.1"/>
</dbReference>
<keyword evidence="4" id="KW-0411">Iron-sulfur</keyword>
<dbReference type="EMBL" id="QSCO01000004">
    <property type="protein sequence ID" value="RGY08950.1"/>
    <property type="molecule type" value="Genomic_DNA"/>
</dbReference>
<keyword evidence="1" id="KW-0001">2Fe-2S</keyword>
<dbReference type="EMBL" id="QRYC01000001">
    <property type="protein sequence ID" value="RGU58938.1"/>
    <property type="molecule type" value="Genomic_DNA"/>
</dbReference>
<dbReference type="SUPFAM" id="SSF50022">
    <property type="entry name" value="ISP domain"/>
    <property type="match status" value="1"/>
</dbReference>
<evidence type="ECO:0000256" key="3">
    <source>
        <dbReference type="ARBA" id="ARBA00023004"/>
    </source>
</evidence>
<evidence type="ECO:0000256" key="2">
    <source>
        <dbReference type="ARBA" id="ARBA00022723"/>
    </source>
</evidence>
<comment type="caution">
    <text evidence="6">The sequence shown here is derived from an EMBL/GenBank/DDBJ whole genome shotgun (WGS) entry which is preliminary data.</text>
</comment>
<evidence type="ECO:0000313" key="8">
    <source>
        <dbReference type="EMBL" id="RGY08950.1"/>
    </source>
</evidence>
<evidence type="ECO:0000313" key="11">
    <source>
        <dbReference type="Proteomes" id="UP000284434"/>
    </source>
</evidence>
<keyword evidence="2" id="KW-0479">Metal-binding</keyword>
<evidence type="ECO:0000313" key="10">
    <source>
        <dbReference type="Proteomes" id="UP000284243"/>
    </source>
</evidence>
<protein>
    <recommendedName>
        <fullName evidence="5">Rieske domain-containing protein</fullName>
    </recommendedName>
</protein>
<dbReference type="InterPro" id="IPR017941">
    <property type="entry name" value="Rieske_2Fe-2S"/>
</dbReference>
<gene>
    <name evidence="7" type="ORF">DWW24_08265</name>
    <name evidence="6" type="ORF">DWW57_00635</name>
    <name evidence="8" type="ORF">DXA53_03615</name>
</gene>
<dbReference type="EMBL" id="QRYW01000015">
    <property type="protein sequence ID" value="RGV27132.1"/>
    <property type="molecule type" value="Genomic_DNA"/>
</dbReference>
<dbReference type="GO" id="GO:0051537">
    <property type="term" value="F:2 iron, 2 sulfur cluster binding"/>
    <property type="evidence" value="ECO:0007669"/>
    <property type="project" value="UniProtKB-KW"/>
</dbReference>
<evidence type="ECO:0000313" key="6">
    <source>
        <dbReference type="EMBL" id="RGU58938.1"/>
    </source>
</evidence>
<organism evidence="6 10">
    <name type="scientific">Odoribacter splanchnicus</name>
    <dbReference type="NCBI Taxonomy" id="28118"/>
    <lineage>
        <taxon>Bacteria</taxon>
        <taxon>Pseudomonadati</taxon>
        <taxon>Bacteroidota</taxon>
        <taxon>Bacteroidia</taxon>
        <taxon>Bacteroidales</taxon>
        <taxon>Odoribacteraceae</taxon>
        <taxon>Odoribacter</taxon>
    </lineage>
</organism>
<sequence>MKSKIVFFLLVSITLGINIGCGDKFNEKLRDKHLIPYVPVYTQINLGIGGESNLQVPGQPIYLTSSQPDAKSLGYNGQGIVVIRLNDTEYACWDATCTNCQELTSHFTKEDLDGELAVCPVCHTQFSLRYGTPFNLTYEIYPLKGYPISKVGNKLIVNY</sequence>
<dbReference type="Proteomes" id="UP000283426">
    <property type="component" value="Unassembled WGS sequence"/>
</dbReference>